<proteinExistence type="predicted"/>
<accession>A0A518C1T5</accession>
<sequence>MNTRGLSLCLLLTISQLVGCGGSGNPIGTVNGKVTLNGEPVSEAYVMFEPVEGGRSSFGITDTDGNYQLTYMAENDGALVGEHTVRITTQRGAKRDDRGQITQPGVKEKFPPEYNTESTQQVTVESGRNEINFDVISDKK</sequence>
<reference evidence="3" key="1">
    <citation type="submission" date="2019-02" db="EMBL/GenBank/DDBJ databases">
        <title>Deep-cultivation of Planctomycetes and their phenomic and genomic characterization uncovers novel biology.</title>
        <authorList>
            <person name="Wiegand S."/>
            <person name="Jogler M."/>
            <person name="Boedeker C."/>
            <person name="Pinto D."/>
            <person name="Vollmers J."/>
            <person name="Rivas-Marin E."/>
            <person name="Kohn T."/>
            <person name="Peeters S.H."/>
            <person name="Heuer A."/>
            <person name="Rast P."/>
            <person name="Oberbeckmann S."/>
            <person name="Bunk B."/>
            <person name="Jeske O."/>
            <person name="Meyerdierks A."/>
            <person name="Storesund J.E."/>
            <person name="Kallscheuer N."/>
            <person name="Luecker S."/>
            <person name="Lage O.M."/>
            <person name="Pohl T."/>
            <person name="Merkel B.J."/>
            <person name="Hornburger P."/>
            <person name="Mueller R.-W."/>
            <person name="Bruemmer F."/>
            <person name="Labrenz M."/>
            <person name="Spormann A.M."/>
            <person name="Op den Camp H."/>
            <person name="Overmann J."/>
            <person name="Amann R."/>
            <person name="Jetten M.S.M."/>
            <person name="Mascher T."/>
            <person name="Medema M.H."/>
            <person name="Devos D.P."/>
            <person name="Kaster A.-K."/>
            <person name="Ovreas L."/>
            <person name="Rohde M."/>
            <person name="Galperin M.Y."/>
            <person name="Jogler C."/>
        </authorList>
    </citation>
    <scope>NUCLEOTIDE SEQUENCE [LARGE SCALE GENOMIC DNA]</scope>
    <source>
        <strain evidence="3">Pan97</strain>
    </source>
</reference>
<gene>
    <name evidence="2" type="ORF">Pan97_01560</name>
</gene>
<name>A0A518C1T5_9BACT</name>
<dbReference type="KEGG" id="bvo:Pan97_01560"/>
<organism evidence="2 3">
    <name type="scientific">Bremerella volcania</name>
    <dbReference type="NCBI Taxonomy" id="2527984"/>
    <lineage>
        <taxon>Bacteria</taxon>
        <taxon>Pseudomonadati</taxon>
        <taxon>Planctomycetota</taxon>
        <taxon>Planctomycetia</taxon>
        <taxon>Pirellulales</taxon>
        <taxon>Pirellulaceae</taxon>
        <taxon>Bremerella</taxon>
    </lineage>
</organism>
<dbReference type="InterPro" id="IPR008969">
    <property type="entry name" value="CarboxyPept-like_regulatory"/>
</dbReference>
<evidence type="ECO:0000313" key="3">
    <source>
        <dbReference type="Proteomes" id="UP000318626"/>
    </source>
</evidence>
<dbReference type="Proteomes" id="UP000318626">
    <property type="component" value="Chromosome"/>
</dbReference>
<dbReference type="RefSeq" id="WP_144969821.1">
    <property type="nucleotide sequence ID" value="NZ_CP036289.1"/>
</dbReference>
<evidence type="ECO:0000313" key="2">
    <source>
        <dbReference type="EMBL" id="QDU73189.1"/>
    </source>
</evidence>
<evidence type="ECO:0000256" key="1">
    <source>
        <dbReference type="SAM" id="MobiDB-lite"/>
    </source>
</evidence>
<evidence type="ECO:0008006" key="4">
    <source>
        <dbReference type="Google" id="ProtNLM"/>
    </source>
</evidence>
<dbReference type="SUPFAM" id="SSF49464">
    <property type="entry name" value="Carboxypeptidase regulatory domain-like"/>
    <property type="match status" value="1"/>
</dbReference>
<keyword evidence="3" id="KW-1185">Reference proteome</keyword>
<dbReference type="OrthoDB" id="277660at2"/>
<dbReference type="AlphaFoldDB" id="A0A518C1T5"/>
<protein>
    <recommendedName>
        <fullName evidence="4">Carboxypeptidase regulatory-like domain-containing protein</fullName>
    </recommendedName>
</protein>
<dbReference type="EMBL" id="CP036289">
    <property type="protein sequence ID" value="QDU73189.1"/>
    <property type="molecule type" value="Genomic_DNA"/>
</dbReference>
<feature type="region of interest" description="Disordered" evidence="1">
    <location>
        <begin position="88"/>
        <end position="123"/>
    </location>
</feature>